<name>A0A377K539_ECOLX</name>
<gene>
    <name evidence="1" type="ORF">NCTC9075_02972</name>
</gene>
<reference evidence="1 2" key="1">
    <citation type="submission" date="2018-06" db="EMBL/GenBank/DDBJ databases">
        <authorList>
            <consortium name="Pathogen Informatics"/>
            <person name="Doyle S."/>
        </authorList>
    </citation>
    <scope>NUCLEOTIDE SEQUENCE [LARGE SCALE GENOMIC DNA]</scope>
    <source>
        <strain evidence="1 2">NCTC9075</strain>
    </source>
</reference>
<protein>
    <submittedName>
        <fullName evidence="1">Uncharacterized protein</fullName>
    </submittedName>
</protein>
<dbReference type="Proteomes" id="UP000254181">
    <property type="component" value="Unassembled WGS sequence"/>
</dbReference>
<organism evidence="1 2">
    <name type="scientific">Escherichia coli</name>
    <dbReference type="NCBI Taxonomy" id="562"/>
    <lineage>
        <taxon>Bacteria</taxon>
        <taxon>Pseudomonadati</taxon>
        <taxon>Pseudomonadota</taxon>
        <taxon>Gammaproteobacteria</taxon>
        <taxon>Enterobacterales</taxon>
        <taxon>Enterobacteriaceae</taxon>
        <taxon>Escherichia</taxon>
    </lineage>
</organism>
<sequence>MYIFITHFFAEYVIFKYLLSNITCRINYTAPFFQIIETPRKFSSSFAGYLSSIFLSYSIIFDSLRRSVM</sequence>
<accession>A0A377K539</accession>
<evidence type="ECO:0000313" key="1">
    <source>
        <dbReference type="EMBL" id="STP19548.1"/>
    </source>
</evidence>
<evidence type="ECO:0000313" key="2">
    <source>
        <dbReference type="Proteomes" id="UP000254181"/>
    </source>
</evidence>
<dbReference type="EMBL" id="UGEM01000004">
    <property type="protein sequence ID" value="STP19548.1"/>
    <property type="molecule type" value="Genomic_DNA"/>
</dbReference>
<dbReference type="NCBIfam" id="NF038179">
    <property type="entry name" value="stress_YobI"/>
    <property type="match status" value="1"/>
</dbReference>
<proteinExistence type="predicted"/>
<dbReference type="AlphaFoldDB" id="A0A377K539"/>